<evidence type="ECO:0000256" key="1">
    <source>
        <dbReference type="ARBA" id="ARBA00004651"/>
    </source>
</evidence>
<dbReference type="VEuPathDB" id="VectorBase:MDOMA2_018728"/>
<dbReference type="CDD" id="cd15039">
    <property type="entry name" value="7tmB3_Methuselah-like"/>
    <property type="match status" value="1"/>
</dbReference>
<feature type="domain" description="G-protein coupled receptors family 2 profile 2" evidence="15">
    <location>
        <begin position="226"/>
        <end position="490"/>
    </location>
</feature>
<dbReference type="Pfam" id="PF00002">
    <property type="entry name" value="7tm_2"/>
    <property type="match status" value="1"/>
</dbReference>
<sequence length="548" mass="63471">MESSKVLSAAIFMFTMLLITCIGVFVVPALIDLEYEPAEKCPFRDTVDLSNHTAHRNGSYLYDGIWINANQTSSYKHRLKFLDKPQPSELHIRGCICDRTKHTYCVRLCCERGKYFKPTSRRCEKLRDVHHMPNEMEILMRNKTRTKWNIFKHFVIQHGTPCEKPEIISLTEDPWILREDGYLAIDTDNTTLDTVNYCISPQYDGQSQIPKLMAMSCPMKTEKTPSMVLNTYGIAISVVFFIPTILIHLAVKELRSSLTGKLQTCYLIALATGYSIMGYINMTQGRWPVSKCRSIGFTGYYFFMSAYLWLGVLCYDMWKTFRECKINNEKNRDNMNRFILYSVFVWGTAGTFTLFVIWAQLTKVIMEQYKPGIGLEMCWIDTRKWSAALYFYLPNFAIMVFNITAFFQVAMVIYEVKRDVSTYETNREKKRRENVLIILRLFLIMGISWIMDIISYCCRKYESLDFLFGITDFSNASQGVLIFFLFILRQNVLIAIKELLYRFGIIKRPPAPPIKCQGIGRTTEGQTSKKNTSSARISSRFSVSTAPP</sequence>
<organism evidence="16 17">
    <name type="scientific">Musca domestica</name>
    <name type="common">House fly</name>
    <dbReference type="NCBI Taxonomy" id="7370"/>
    <lineage>
        <taxon>Eukaryota</taxon>
        <taxon>Metazoa</taxon>
        <taxon>Ecdysozoa</taxon>
        <taxon>Arthropoda</taxon>
        <taxon>Hexapoda</taxon>
        <taxon>Insecta</taxon>
        <taxon>Pterygota</taxon>
        <taxon>Neoptera</taxon>
        <taxon>Endopterygota</taxon>
        <taxon>Diptera</taxon>
        <taxon>Brachycera</taxon>
        <taxon>Muscomorpha</taxon>
        <taxon>Muscoidea</taxon>
        <taxon>Muscidae</taxon>
        <taxon>Musca</taxon>
    </lineage>
</organism>
<gene>
    <name evidence="17" type="primary">LOC105262434</name>
</gene>
<feature type="region of interest" description="Disordered" evidence="13">
    <location>
        <begin position="517"/>
        <end position="548"/>
    </location>
</feature>
<evidence type="ECO:0000313" key="16">
    <source>
        <dbReference type="Proteomes" id="UP001652621"/>
    </source>
</evidence>
<evidence type="ECO:0000256" key="3">
    <source>
        <dbReference type="ARBA" id="ARBA00022475"/>
    </source>
</evidence>
<dbReference type="PANTHER" id="PTHR47154">
    <property type="entry name" value="G-PROTEIN COUPLED RECEPTOR MTH-RELATED"/>
    <property type="match status" value="1"/>
</dbReference>
<dbReference type="KEGG" id="mde:105262434"/>
<feature type="transmembrane region" description="Helical" evidence="14">
    <location>
        <begin position="263"/>
        <end position="280"/>
    </location>
</feature>
<evidence type="ECO:0000256" key="9">
    <source>
        <dbReference type="ARBA" id="ARBA00023157"/>
    </source>
</evidence>
<dbReference type="InterPro" id="IPR051384">
    <property type="entry name" value="Mth_GPCR"/>
</dbReference>
<keyword evidence="6 14" id="KW-1133">Transmembrane helix</keyword>
<dbReference type="InterPro" id="IPR000832">
    <property type="entry name" value="GPCR_2_secretin-like"/>
</dbReference>
<keyword evidence="3" id="KW-1003">Cell membrane</keyword>
<dbReference type="InterPro" id="IPR036272">
    <property type="entry name" value="Methuselah_N_sf"/>
</dbReference>
<comment type="similarity">
    <text evidence="2">Belongs to the G-protein coupled receptor 2 family. Mth subfamily.</text>
</comment>
<dbReference type="Pfam" id="PF06652">
    <property type="entry name" value="Methuselah_N"/>
    <property type="match status" value="1"/>
</dbReference>
<evidence type="ECO:0000256" key="10">
    <source>
        <dbReference type="ARBA" id="ARBA00023170"/>
    </source>
</evidence>
<accession>A0A9J7IE43</accession>
<evidence type="ECO:0000259" key="15">
    <source>
        <dbReference type="PROSITE" id="PS50261"/>
    </source>
</evidence>
<dbReference type="GO" id="GO:0008528">
    <property type="term" value="F:G protein-coupled peptide receptor activity"/>
    <property type="evidence" value="ECO:0007669"/>
    <property type="project" value="TreeGrafter"/>
</dbReference>
<dbReference type="GO" id="GO:0005886">
    <property type="term" value="C:plasma membrane"/>
    <property type="evidence" value="ECO:0007669"/>
    <property type="project" value="UniProtKB-SubCell"/>
</dbReference>
<dbReference type="AlphaFoldDB" id="A0A9J7IE43"/>
<dbReference type="Gene3D" id="2.170.180.11">
    <property type="entry name" value="Methuselah ectodomain, domain 2"/>
    <property type="match status" value="1"/>
</dbReference>
<comment type="subcellular location">
    <subcellularLocation>
        <location evidence="1">Cell membrane</location>
        <topology evidence="1">Multi-pass membrane protein</topology>
    </subcellularLocation>
</comment>
<proteinExistence type="inferred from homology"/>
<evidence type="ECO:0000256" key="6">
    <source>
        <dbReference type="ARBA" id="ARBA00022989"/>
    </source>
</evidence>
<keyword evidence="12" id="KW-0807">Transducer</keyword>
<keyword evidence="8 14" id="KW-0472">Membrane</keyword>
<evidence type="ECO:0000256" key="7">
    <source>
        <dbReference type="ARBA" id="ARBA00023040"/>
    </source>
</evidence>
<feature type="transmembrane region" description="Helical" evidence="14">
    <location>
        <begin position="300"/>
        <end position="318"/>
    </location>
</feature>
<keyword evidence="4 14" id="KW-0812">Transmembrane</keyword>
<keyword evidence="7" id="KW-0297">G-protein coupled receptor</keyword>
<reference evidence="17" key="1">
    <citation type="submission" date="2025-08" db="UniProtKB">
        <authorList>
            <consortium name="RefSeq"/>
        </authorList>
    </citation>
    <scope>IDENTIFICATION</scope>
    <source>
        <strain evidence="17">Aabys</strain>
        <tissue evidence="17">Whole body</tissue>
    </source>
</reference>
<dbReference type="SUPFAM" id="SSF63877">
    <property type="entry name" value="Methuselah ectodomain"/>
    <property type="match status" value="1"/>
</dbReference>
<evidence type="ECO:0000313" key="17">
    <source>
        <dbReference type="RefSeq" id="XP_011295751.3"/>
    </source>
</evidence>
<dbReference type="InterPro" id="IPR044860">
    <property type="entry name" value="Methusela_ecto_dom_1"/>
</dbReference>
<evidence type="ECO:0000256" key="5">
    <source>
        <dbReference type="ARBA" id="ARBA00022729"/>
    </source>
</evidence>
<feature type="transmembrane region" description="Helical" evidence="14">
    <location>
        <begin position="435"/>
        <end position="454"/>
    </location>
</feature>
<keyword evidence="5" id="KW-0732">Signal</keyword>
<feature type="transmembrane region" description="Helical" evidence="14">
    <location>
        <begin position="338"/>
        <end position="361"/>
    </location>
</feature>
<protein>
    <submittedName>
        <fullName evidence="17">G-protein coupled receptor Mth2</fullName>
    </submittedName>
</protein>
<keyword evidence="9" id="KW-1015">Disulfide bond</keyword>
<keyword evidence="11" id="KW-0325">Glycoprotein</keyword>
<dbReference type="GeneID" id="105262434"/>
<dbReference type="InterPro" id="IPR017981">
    <property type="entry name" value="GPCR_2-like_7TM"/>
</dbReference>
<feature type="compositionally biased region" description="Polar residues" evidence="13">
    <location>
        <begin position="523"/>
        <end position="532"/>
    </location>
</feature>
<evidence type="ECO:0000256" key="13">
    <source>
        <dbReference type="SAM" id="MobiDB-lite"/>
    </source>
</evidence>
<feature type="transmembrane region" description="Helical" evidence="14">
    <location>
        <begin position="389"/>
        <end position="414"/>
    </location>
</feature>
<dbReference type="RefSeq" id="XP_011295751.3">
    <property type="nucleotide sequence ID" value="XM_011297449.3"/>
</dbReference>
<evidence type="ECO:0000256" key="2">
    <source>
        <dbReference type="ARBA" id="ARBA00008979"/>
    </source>
</evidence>
<evidence type="ECO:0000256" key="14">
    <source>
        <dbReference type="SAM" id="Phobius"/>
    </source>
</evidence>
<keyword evidence="16" id="KW-1185">Reference proteome</keyword>
<dbReference type="Gene3D" id="1.20.1070.10">
    <property type="entry name" value="Rhodopsin 7-helix transmembrane proteins"/>
    <property type="match status" value="1"/>
</dbReference>
<dbReference type="InterPro" id="IPR010596">
    <property type="entry name" value="Methuselah_N_dom"/>
</dbReference>
<feature type="transmembrane region" description="Helical" evidence="14">
    <location>
        <begin position="7"/>
        <end position="31"/>
    </location>
</feature>
<dbReference type="InterPro" id="IPR023311">
    <property type="entry name" value="Methusela_ecto_dom_2"/>
</dbReference>
<dbReference type="PANTHER" id="PTHR47154:SF2">
    <property type="entry name" value="G-PROTEIN COUPLED RECEPTOR MTH-RELATED"/>
    <property type="match status" value="1"/>
</dbReference>
<evidence type="ECO:0000256" key="4">
    <source>
        <dbReference type="ARBA" id="ARBA00022692"/>
    </source>
</evidence>
<dbReference type="PROSITE" id="PS50261">
    <property type="entry name" value="G_PROTEIN_RECEP_F2_4"/>
    <property type="match status" value="1"/>
</dbReference>
<name>A0A9J7IE43_MUSDO</name>
<evidence type="ECO:0000256" key="8">
    <source>
        <dbReference type="ARBA" id="ARBA00023136"/>
    </source>
</evidence>
<dbReference type="Proteomes" id="UP001652621">
    <property type="component" value="Unplaced"/>
</dbReference>
<dbReference type="VEuPathDB" id="VectorBase:MDOMA2_012701"/>
<keyword evidence="10 17" id="KW-0675">Receptor</keyword>
<dbReference type="OrthoDB" id="6134459at2759"/>
<dbReference type="Gene3D" id="2.30.160.11">
    <property type="match status" value="1"/>
</dbReference>
<feature type="transmembrane region" description="Helical" evidence="14">
    <location>
        <begin position="232"/>
        <end position="251"/>
    </location>
</feature>
<feature type="compositionally biased region" description="Low complexity" evidence="13">
    <location>
        <begin position="533"/>
        <end position="548"/>
    </location>
</feature>
<feature type="transmembrane region" description="Helical" evidence="14">
    <location>
        <begin position="466"/>
        <end position="488"/>
    </location>
</feature>
<evidence type="ECO:0000256" key="11">
    <source>
        <dbReference type="ARBA" id="ARBA00023180"/>
    </source>
</evidence>
<evidence type="ECO:0000256" key="12">
    <source>
        <dbReference type="ARBA" id="ARBA00023224"/>
    </source>
</evidence>
<dbReference type="GO" id="GO:0007166">
    <property type="term" value="P:cell surface receptor signaling pathway"/>
    <property type="evidence" value="ECO:0007669"/>
    <property type="project" value="InterPro"/>
</dbReference>